<name>A0A0A2L8G4_PENIT</name>
<comment type="caution">
    <text evidence="1">The sequence shown here is derived from an EMBL/GenBank/DDBJ whole genome shotgun (WGS) entry which is preliminary data.</text>
</comment>
<gene>
    <name evidence="1" type="ORF">PITC_018320</name>
</gene>
<evidence type="ECO:0000313" key="1">
    <source>
        <dbReference type="EMBL" id="KGO76392.1"/>
    </source>
</evidence>
<proteinExistence type="predicted"/>
<dbReference type="Proteomes" id="UP000030104">
    <property type="component" value="Unassembled WGS sequence"/>
</dbReference>
<protein>
    <submittedName>
        <fullName evidence="1">Uncharacterized protein</fullName>
    </submittedName>
</protein>
<evidence type="ECO:0000313" key="2">
    <source>
        <dbReference type="Proteomes" id="UP000030104"/>
    </source>
</evidence>
<reference evidence="1 2" key="1">
    <citation type="journal article" date="2015" name="Mol. Plant Microbe Interact.">
        <title>Genome, transcriptome, and functional analyses of Penicillium expansum provide new insights into secondary metabolism and pathogenicity.</title>
        <authorList>
            <person name="Ballester A.R."/>
            <person name="Marcet-Houben M."/>
            <person name="Levin E."/>
            <person name="Sela N."/>
            <person name="Selma-Lazaro C."/>
            <person name="Carmona L."/>
            <person name="Wisniewski M."/>
            <person name="Droby S."/>
            <person name="Gonzalez-Candelas L."/>
            <person name="Gabaldon T."/>
        </authorList>
    </citation>
    <scope>NUCLEOTIDE SEQUENCE [LARGE SCALE GENOMIC DNA]</scope>
    <source>
        <strain evidence="1 2">PHI-1</strain>
    </source>
</reference>
<dbReference type="HOGENOM" id="CLU_3160170_0_0_1"/>
<keyword evidence="2" id="KW-1185">Reference proteome</keyword>
<organism evidence="1 2">
    <name type="scientific">Penicillium italicum</name>
    <name type="common">Blue mold</name>
    <dbReference type="NCBI Taxonomy" id="40296"/>
    <lineage>
        <taxon>Eukaryota</taxon>
        <taxon>Fungi</taxon>
        <taxon>Dikarya</taxon>
        <taxon>Ascomycota</taxon>
        <taxon>Pezizomycotina</taxon>
        <taxon>Eurotiomycetes</taxon>
        <taxon>Eurotiomycetidae</taxon>
        <taxon>Eurotiales</taxon>
        <taxon>Aspergillaceae</taxon>
        <taxon>Penicillium</taxon>
    </lineage>
</organism>
<sequence length="48" mass="5541">MTTWTIQDAEARINAGQQDQWRSRWTSKGYVCKVIQTPKKCPGSLEKD</sequence>
<dbReference type="EMBL" id="JQGA01000264">
    <property type="protein sequence ID" value="KGO76392.1"/>
    <property type="molecule type" value="Genomic_DNA"/>
</dbReference>
<accession>A0A0A2L8G4</accession>
<dbReference type="AlphaFoldDB" id="A0A0A2L8G4"/>